<accession>A0A7V0Z517</accession>
<organism evidence="1">
    <name type="scientific">candidate division WOR-3 bacterium</name>
    <dbReference type="NCBI Taxonomy" id="2052148"/>
    <lineage>
        <taxon>Bacteria</taxon>
        <taxon>Bacteria division WOR-3</taxon>
    </lineage>
</organism>
<sequence>MNTLIRAEEIIENLRSSITSQEFRSAFFENKIALYSELIDLYYKKGMRKRHLNMQKNQNQGLFWI</sequence>
<dbReference type="EMBL" id="DSKY01000012">
    <property type="protein sequence ID" value="HDY58735.1"/>
    <property type="molecule type" value="Genomic_DNA"/>
</dbReference>
<protein>
    <submittedName>
        <fullName evidence="1">Uncharacterized protein</fullName>
    </submittedName>
</protein>
<dbReference type="AlphaFoldDB" id="A0A7V0Z517"/>
<name>A0A7V0Z517_UNCW3</name>
<reference evidence="1" key="1">
    <citation type="journal article" date="2020" name="mSystems">
        <title>Genome- and Community-Level Interaction Insights into Carbon Utilization and Element Cycling Functions of Hydrothermarchaeota in Hydrothermal Sediment.</title>
        <authorList>
            <person name="Zhou Z."/>
            <person name="Liu Y."/>
            <person name="Xu W."/>
            <person name="Pan J."/>
            <person name="Luo Z.H."/>
            <person name="Li M."/>
        </authorList>
    </citation>
    <scope>NUCLEOTIDE SEQUENCE [LARGE SCALE GENOMIC DNA]</scope>
    <source>
        <strain evidence="1">SpSt-258</strain>
    </source>
</reference>
<proteinExistence type="predicted"/>
<evidence type="ECO:0000313" key="1">
    <source>
        <dbReference type="EMBL" id="HDY58735.1"/>
    </source>
</evidence>
<comment type="caution">
    <text evidence="1">The sequence shown here is derived from an EMBL/GenBank/DDBJ whole genome shotgun (WGS) entry which is preliminary data.</text>
</comment>
<gene>
    <name evidence="1" type="ORF">ENP86_04190</name>
</gene>